<feature type="region of interest" description="Disordered" evidence="1">
    <location>
        <begin position="265"/>
        <end position="297"/>
    </location>
</feature>
<keyword evidence="2" id="KW-1133">Transmembrane helix</keyword>
<name>A0ABR8KEY5_9NOSO</name>
<keyword evidence="2" id="KW-0812">Transmembrane</keyword>
<evidence type="ECO:0008006" key="5">
    <source>
        <dbReference type="Google" id="ProtNLM"/>
    </source>
</evidence>
<feature type="compositionally biased region" description="Polar residues" evidence="1">
    <location>
        <begin position="159"/>
        <end position="177"/>
    </location>
</feature>
<feature type="transmembrane region" description="Helical" evidence="2">
    <location>
        <begin position="74"/>
        <end position="92"/>
    </location>
</feature>
<evidence type="ECO:0000256" key="2">
    <source>
        <dbReference type="SAM" id="Phobius"/>
    </source>
</evidence>
<keyword evidence="2" id="KW-0472">Membrane</keyword>
<keyword evidence="4" id="KW-1185">Reference proteome</keyword>
<dbReference type="RefSeq" id="WP_190957968.1">
    <property type="nucleotide sequence ID" value="NZ_JACJTU010000031.1"/>
</dbReference>
<accession>A0ABR8KEY5</accession>
<dbReference type="EMBL" id="JACJTU010000031">
    <property type="protein sequence ID" value="MBD2737381.1"/>
    <property type="molecule type" value="Genomic_DNA"/>
</dbReference>
<protein>
    <recommendedName>
        <fullName evidence="5">Conjugal transfer protein TrbI</fullName>
    </recommendedName>
</protein>
<evidence type="ECO:0000313" key="3">
    <source>
        <dbReference type="EMBL" id="MBD2737381.1"/>
    </source>
</evidence>
<feature type="compositionally biased region" description="Polar residues" evidence="1">
    <location>
        <begin position="92"/>
        <end position="111"/>
    </location>
</feature>
<gene>
    <name evidence="3" type="ORF">H6H03_26430</name>
</gene>
<evidence type="ECO:0000313" key="4">
    <source>
        <dbReference type="Proteomes" id="UP000637383"/>
    </source>
</evidence>
<comment type="caution">
    <text evidence="3">The sequence shown here is derived from an EMBL/GenBank/DDBJ whole genome shotgun (WGS) entry which is preliminary data.</text>
</comment>
<feature type="region of interest" description="Disordered" evidence="1">
    <location>
        <begin position="92"/>
        <end position="120"/>
    </location>
</feature>
<feature type="region of interest" description="Disordered" evidence="1">
    <location>
        <begin position="32"/>
        <end position="53"/>
    </location>
</feature>
<feature type="region of interest" description="Disordered" evidence="1">
    <location>
        <begin position="159"/>
        <end position="190"/>
    </location>
</feature>
<sequence length="508" mass="53912">MSNQVAENSQATTEINHLRQEFAQMNGAEIKNDSATSSTESTGEAQKTEPEEIVTTRTVAGHPLLKGLTISGGVLLLVLTFGAMVGTITGALNSSGENQTQETTKNIQSVDSKSDKDEDAEMKTVMALTSQKGELQAISKKNSETVSVSPAPTLKVTPTTIASVKTQPTPTRLTTYQAPPPPTPITKSSRSYPVAFNPPIRQVAPVSLPKPIPAKTSIRNSTPLPLVKTTPKDPMQEWLAVANVGNYSSGDSDNGELNNEELNLGNAKIEGGTGIRPTSLSNRDRDSPQLPPTNYDGKQVLVGTRAVGVMETPIAWVGSGISNQQQEQNSLIRLSQPLKAFDGSEVLPKGSYIVATLNPTNSEIAQMTAVSALVNIDGKTQEKQLPPNSILILGKNGNLLKAESRKGGSNLGNSLMSSLLSGLSKAAEIQNRANSEISISSNGVTTTNTSNGDKDLVAGFTEGSINEVLSRMKTSNEQQLQGLQQQQQVFVIEAGKQVQIFVNQSTVI</sequence>
<proteinExistence type="predicted"/>
<feature type="compositionally biased region" description="Low complexity" evidence="1">
    <location>
        <begin position="34"/>
        <end position="45"/>
    </location>
</feature>
<evidence type="ECO:0000256" key="1">
    <source>
        <dbReference type="SAM" id="MobiDB-lite"/>
    </source>
</evidence>
<reference evidence="3 4" key="1">
    <citation type="journal article" date="2020" name="ISME J.">
        <title>Comparative genomics reveals insights into cyanobacterial evolution and habitat adaptation.</title>
        <authorList>
            <person name="Chen M.Y."/>
            <person name="Teng W.K."/>
            <person name="Zhao L."/>
            <person name="Hu C.X."/>
            <person name="Zhou Y.K."/>
            <person name="Han B.P."/>
            <person name="Song L.R."/>
            <person name="Shu W.S."/>
        </authorList>
    </citation>
    <scope>NUCLEOTIDE SEQUENCE [LARGE SCALE GENOMIC DNA]</scope>
    <source>
        <strain evidence="3 4">FACHB-159</strain>
    </source>
</reference>
<organism evidence="3 4">
    <name type="scientific">Nostoc paludosum FACHB-159</name>
    <dbReference type="NCBI Taxonomy" id="2692908"/>
    <lineage>
        <taxon>Bacteria</taxon>
        <taxon>Bacillati</taxon>
        <taxon>Cyanobacteriota</taxon>
        <taxon>Cyanophyceae</taxon>
        <taxon>Nostocales</taxon>
        <taxon>Nostocaceae</taxon>
        <taxon>Nostoc</taxon>
    </lineage>
</organism>
<dbReference type="Proteomes" id="UP000637383">
    <property type="component" value="Unassembled WGS sequence"/>
</dbReference>